<keyword evidence="1" id="KW-0472">Membrane</keyword>
<proteinExistence type="predicted"/>
<sequence length="161" mass="17939">MDCTSGYFGTFCNLSCPAGSFERVYSLETHKVKDSSGTPLQKSELNTNYLLAGVGAVIFMILLVIVIEIRRISKPSKRKPLLLPKIHENQTCDETCKRLPNGSSITYLSKTSSKQSNHFSQHMDPVYHEIDESVELMQIPDSTDLPTAFGDMATFRNVSTT</sequence>
<keyword evidence="1" id="KW-1133">Transmembrane helix</keyword>
<protein>
    <submittedName>
        <fullName evidence="2">Uncharacterized protein</fullName>
    </submittedName>
</protein>
<evidence type="ECO:0000256" key="1">
    <source>
        <dbReference type="SAM" id="Phobius"/>
    </source>
</evidence>
<name>A0A8W8JH71_MAGGI</name>
<reference evidence="2" key="1">
    <citation type="submission" date="2022-08" db="UniProtKB">
        <authorList>
            <consortium name="EnsemblMetazoa"/>
        </authorList>
    </citation>
    <scope>IDENTIFICATION</scope>
    <source>
        <strain evidence="2">05x7-T-G4-1.051#20</strain>
    </source>
</reference>
<feature type="transmembrane region" description="Helical" evidence="1">
    <location>
        <begin position="49"/>
        <end position="69"/>
    </location>
</feature>
<evidence type="ECO:0000313" key="3">
    <source>
        <dbReference type="Proteomes" id="UP000005408"/>
    </source>
</evidence>
<keyword evidence="1" id="KW-0812">Transmembrane</keyword>
<accession>A0A8W8JH71</accession>
<keyword evidence="3" id="KW-1185">Reference proteome</keyword>
<evidence type="ECO:0000313" key="2">
    <source>
        <dbReference type="EnsemblMetazoa" id="G19322.1:cds"/>
    </source>
</evidence>
<dbReference type="Proteomes" id="UP000005408">
    <property type="component" value="Unassembled WGS sequence"/>
</dbReference>
<dbReference type="AlphaFoldDB" id="A0A8W8JH71"/>
<organism evidence="2 3">
    <name type="scientific">Magallana gigas</name>
    <name type="common">Pacific oyster</name>
    <name type="synonym">Crassostrea gigas</name>
    <dbReference type="NCBI Taxonomy" id="29159"/>
    <lineage>
        <taxon>Eukaryota</taxon>
        <taxon>Metazoa</taxon>
        <taxon>Spiralia</taxon>
        <taxon>Lophotrochozoa</taxon>
        <taxon>Mollusca</taxon>
        <taxon>Bivalvia</taxon>
        <taxon>Autobranchia</taxon>
        <taxon>Pteriomorphia</taxon>
        <taxon>Ostreida</taxon>
        <taxon>Ostreoidea</taxon>
        <taxon>Ostreidae</taxon>
        <taxon>Magallana</taxon>
    </lineage>
</organism>
<dbReference type="EnsemblMetazoa" id="G19322.1">
    <property type="protein sequence ID" value="G19322.1:cds"/>
    <property type="gene ID" value="G19322"/>
</dbReference>